<name>A0A4Z2CKL0_SCHJA</name>
<reference evidence="1 2" key="1">
    <citation type="submission" date="2019-03" db="EMBL/GenBank/DDBJ databases">
        <title>An improved genome assembly of the fluke Schistosoma japonicum.</title>
        <authorList>
            <person name="Hu W."/>
            <person name="Luo F."/>
            <person name="Yin M."/>
            <person name="Mo X."/>
            <person name="Sun C."/>
            <person name="Wu Q."/>
            <person name="Zhu B."/>
            <person name="Xiang M."/>
            <person name="Wang J."/>
            <person name="Wang Y."/>
            <person name="Zhang T."/>
            <person name="Xu B."/>
            <person name="Zheng H."/>
            <person name="Feng Z."/>
        </authorList>
    </citation>
    <scope>NUCLEOTIDE SEQUENCE [LARGE SCALE GENOMIC DNA]</scope>
    <source>
        <strain evidence="1">HuSjv2</strain>
        <tissue evidence="1">Worms</tissue>
    </source>
</reference>
<keyword evidence="2" id="KW-1185">Reference proteome</keyword>
<accession>A0A4Z2CKL0</accession>
<organism evidence="1 2">
    <name type="scientific">Schistosoma japonicum</name>
    <name type="common">Blood fluke</name>
    <dbReference type="NCBI Taxonomy" id="6182"/>
    <lineage>
        <taxon>Eukaryota</taxon>
        <taxon>Metazoa</taxon>
        <taxon>Spiralia</taxon>
        <taxon>Lophotrochozoa</taxon>
        <taxon>Platyhelminthes</taxon>
        <taxon>Trematoda</taxon>
        <taxon>Digenea</taxon>
        <taxon>Strigeidida</taxon>
        <taxon>Schistosomatoidea</taxon>
        <taxon>Schistosomatidae</taxon>
        <taxon>Schistosoma</taxon>
    </lineage>
</organism>
<comment type="caution">
    <text evidence="1">The sequence shown here is derived from an EMBL/GenBank/DDBJ whole genome shotgun (WGS) entry which is preliminary data.</text>
</comment>
<evidence type="ECO:0000313" key="2">
    <source>
        <dbReference type="Proteomes" id="UP000311919"/>
    </source>
</evidence>
<sequence>MSPPTEELAFKKLSIRRLRTTCSSDIAWAEVLIHICCYQEVKEADFSQQQQVSDDVLSACPPVANWYLKYASSMLACKALNQENMVI</sequence>
<dbReference type="EMBL" id="SKCS01001076">
    <property type="protein sequence ID" value="TNN04726.1"/>
    <property type="molecule type" value="Genomic_DNA"/>
</dbReference>
<protein>
    <submittedName>
        <fullName evidence="1">Uncharacterized protein</fullName>
    </submittedName>
</protein>
<dbReference type="Proteomes" id="UP000311919">
    <property type="component" value="Unassembled WGS sequence"/>
</dbReference>
<gene>
    <name evidence="1" type="ORF">EWB00_000308</name>
</gene>
<dbReference type="AlphaFoldDB" id="A0A4Z2CKL0"/>
<evidence type="ECO:0000313" key="1">
    <source>
        <dbReference type="EMBL" id="TNN04726.1"/>
    </source>
</evidence>
<proteinExistence type="predicted"/>